<dbReference type="SUPFAM" id="SSF46785">
    <property type="entry name" value="Winged helix' DNA-binding domain"/>
    <property type="match status" value="1"/>
</dbReference>
<dbReference type="FunFam" id="1.10.10.10:FF:000056">
    <property type="entry name" value="IclR family transcriptional regulator"/>
    <property type="match status" value="1"/>
</dbReference>
<feature type="domain" description="IclR-ED" evidence="5">
    <location>
        <begin position="67"/>
        <end position="252"/>
    </location>
</feature>
<reference evidence="6 7" key="1">
    <citation type="submission" date="2013-11" db="EMBL/GenBank/DDBJ databases">
        <title>Metagenomic analysis of a methanogenic consortium involved in long chain n-alkane degradation.</title>
        <authorList>
            <person name="Davidova I.A."/>
            <person name="Callaghan A.V."/>
            <person name="Wawrik B."/>
            <person name="Pruitt S."/>
            <person name="Marks C."/>
            <person name="Duncan K.E."/>
            <person name="Suflita J.M."/>
        </authorList>
    </citation>
    <scope>NUCLEOTIDE SEQUENCE [LARGE SCALE GENOMIC DNA]</scope>
    <source>
        <strain evidence="6 7">SPR</strain>
    </source>
</reference>
<dbReference type="InterPro" id="IPR029016">
    <property type="entry name" value="GAF-like_dom_sf"/>
</dbReference>
<comment type="caution">
    <text evidence="6">The sequence shown here is derived from an EMBL/GenBank/DDBJ whole genome shotgun (WGS) entry which is preliminary data.</text>
</comment>
<evidence type="ECO:0000259" key="5">
    <source>
        <dbReference type="PROSITE" id="PS51078"/>
    </source>
</evidence>
<protein>
    <submittedName>
        <fullName evidence="6">IclR family transcriptional regulator</fullName>
    </submittedName>
</protein>
<dbReference type="AlphaFoldDB" id="A0A0D2GH04"/>
<evidence type="ECO:0000256" key="2">
    <source>
        <dbReference type="ARBA" id="ARBA00023125"/>
    </source>
</evidence>
<dbReference type="InterPro" id="IPR036388">
    <property type="entry name" value="WH-like_DNA-bd_sf"/>
</dbReference>
<organism evidence="6 7">
    <name type="scientific">Dethiosulfatarculus sandiegensis</name>
    <dbReference type="NCBI Taxonomy" id="1429043"/>
    <lineage>
        <taxon>Bacteria</taxon>
        <taxon>Pseudomonadati</taxon>
        <taxon>Thermodesulfobacteriota</taxon>
        <taxon>Desulfarculia</taxon>
        <taxon>Desulfarculales</taxon>
        <taxon>Desulfarculaceae</taxon>
        <taxon>Dethiosulfatarculus</taxon>
    </lineage>
</organism>
<feature type="domain" description="HTH iclR-type" evidence="4">
    <location>
        <begin position="4"/>
        <end position="66"/>
    </location>
</feature>
<dbReference type="Gene3D" id="1.10.10.10">
    <property type="entry name" value="Winged helix-like DNA-binding domain superfamily/Winged helix DNA-binding domain"/>
    <property type="match status" value="1"/>
</dbReference>
<dbReference type="Pfam" id="PF01614">
    <property type="entry name" value="IclR_C"/>
    <property type="match status" value="1"/>
</dbReference>
<dbReference type="EMBL" id="AZAC01000011">
    <property type="protein sequence ID" value="KIX14212.1"/>
    <property type="molecule type" value="Genomic_DNA"/>
</dbReference>
<dbReference type="InterPro" id="IPR014757">
    <property type="entry name" value="Tscrpt_reg_IclR_C"/>
</dbReference>
<dbReference type="SUPFAM" id="SSF55781">
    <property type="entry name" value="GAF domain-like"/>
    <property type="match status" value="1"/>
</dbReference>
<keyword evidence="2" id="KW-0238">DNA-binding</keyword>
<dbReference type="InterPro" id="IPR005471">
    <property type="entry name" value="Tscrpt_reg_IclR_N"/>
</dbReference>
<evidence type="ECO:0000313" key="6">
    <source>
        <dbReference type="EMBL" id="KIX14212.1"/>
    </source>
</evidence>
<evidence type="ECO:0000256" key="1">
    <source>
        <dbReference type="ARBA" id="ARBA00023015"/>
    </source>
</evidence>
<dbReference type="InterPro" id="IPR036390">
    <property type="entry name" value="WH_DNA-bd_sf"/>
</dbReference>
<dbReference type="Gene3D" id="3.30.450.40">
    <property type="match status" value="1"/>
</dbReference>
<dbReference type="PANTHER" id="PTHR30136">
    <property type="entry name" value="HELIX-TURN-HELIX TRANSCRIPTIONAL REGULATOR, ICLR FAMILY"/>
    <property type="match status" value="1"/>
</dbReference>
<dbReference type="OrthoDB" id="13103at2"/>
<evidence type="ECO:0000256" key="3">
    <source>
        <dbReference type="ARBA" id="ARBA00023163"/>
    </source>
</evidence>
<gene>
    <name evidence="6" type="ORF">X474_09435</name>
</gene>
<dbReference type="InParanoid" id="A0A0D2GH04"/>
<dbReference type="SMART" id="SM00346">
    <property type="entry name" value="HTH_ICLR"/>
    <property type="match status" value="1"/>
</dbReference>
<dbReference type="STRING" id="1429043.X474_09435"/>
<evidence type="ECO:0000313" key="7">
    <source>
        <dbReference type="Proteomes" id="UP000032233"/>
    </source>
</evidence>
<dbReference type="PROSITE" id="PS51078">
    <property type="entry name" value="ICLR_ED"/>
    <property type="match status" value="1"/>
</dbReference>
<dbReference type="GO" id="GO:0045892">
    <property type="term" value="P:negative regulation of DNA-templated transcription"/>
    <property type="evidence" value="ECO:0007669"/>
    <property type="project" value="TreeGrafter"/>
</dbReference>
<dbReference type="RefSeq" id="WP_044348119.1">
    <property type="nucleotide sequence ID" value="NZ_AZAC01000011.1"/>
</dbReference>
<dbReference type="Pfam" id="PF09339">
    <property type="entry name" value="HTH_IclR"/>
    <property type="match status" value="1"/>
</dbReference>
<dbReference type="GO" id="GO:0003700">
    <property type="term" value="F:DNA-binding transcription factor activity"/>
    <property type="evidence" value="ECO:0007669"/>
    <property type="project" value="TreeGrafter"/>
</dbReference>
<keyword evidence="1" id="KW-0805">Transcription regulation</keyword>
<keyword evidence="3" id="KW-0804">Transcription</keyword>
<name>A0A0D2GH04_9BACT</name>
<proteinExistence type="predicted"/>
<keyword evidence="7" id="KW-1185">Reference proteome</keyword>
<dbReference type="Proteomes" id="UP000032233">
    <property type="component" value="Unassembled WGS sequence"/>
</dbReference>
<sequence>MKVVESLKKGLSLLESFSVSHPRLKLQDLVHRTGLPKATAYRMLRTLMSLNYVRYDPVSTEYYLGPKVMSLGFAVMSSLDLREKALPYLEELSRKTDQNANLGILDGMEVVYIERVKKRRIVNIDLTIGSRLAAHSTSIGRAILAFLEPDELDLMIENLLLDPLAITQIGEDGAKLRQELELVRERGYAINDEELVQGLRAVGAPVFNAAGKVQAAINIAEFSRTCSRTDLLNKHVPMLLKTAETLSRASGHQG</sequence>
<dbReference type="GO" id="GO:0003677">
    <property type="term" value="F:DNA binding"/>
    <property type="evidence" value="ECO:0007669"/>
    <property type="project" value="UniProtKB-KW"/>
</dbReference>
<accession>A0A0D2GH04</accession>
<dbReference type="InterPro" id="IPR050707">
    <property type="entry name" value="HTH_MetabolicPath_Reg"/>
</dbReference>
<dbReference type="PROSITE" id="PS51077">
    <property type="entry name" value="HTH_ICLR"/>
    <property type="match status" value="1"/>
</dbReference>
<dbReference type="PANTHER" id="PTHR30136:SF34">
    <property type="entry name" value="TRANSCRIPTIONAL REGULATOR"/>
    <property type="match status" value="1"/>
</dbReference>
<evidence type="ECO:0000259" key="4">
    <source>
        <dbReference type="PROSITE" id="PS51077"/>
    </source>
</evidence>